<feature type="compositionally biased region" description="Polar residues" evidence="1">
    <location>
        <begin position="13"/>
        <end position="23"/>
    </location>
</feature>
<feature type="non-terminal residue" evidence="2">
    <location>
        <position position="1"/>
    </location>
</feature>
<dbReference type="Proteomes" id="UP001434883">
    <property type="component" value="Unassembled WGS sequence"/>
</dbReference>
<name>A0ABV0QUV8_9TELE</name>
<feature type="region of interest" description="Disordered" evidence="1">
    <location>
        <begin position="1"/>
        <end position="24"/>
    </location>
</feature>
<evidence type="ECO:0000313" key="2">
    <source>
        <dbReference type="EMBL" id="MEQ2199623.1"/>
    </source>
</evidence>
<keyword evidence="3" id="KW-1185">Reference proteome</keyword>
<protein>
    <submittedName>
        <fullName evidence="2">Uncharacterized protein</fullName>
    </submittedName>
</protein>
<organism evidence="2 3">
    <name type="scientific">Xenoophorus captivus</name>
    <dbReference type="NCBI Taxonomy" id="1517983"/>
    <lineage>
        <taxon>Eukaryota</taxon>
        <taxon>Metazoa</taxon>
        <taxon>Chordata</taxon>
        <taxon>Craniata</taxon>
        <taxon>Vertebrata</taxon>
        <taxon>Euteleostomi</taxon>
        <taxon>Actinopterygii</taxon>
        <taxon>Neopterygii</taxon>
        <taxon>Teleostei</taxon>
        <taxon>Neoteleostei</taxon>
        <taxon>Acanthomorphata</taxon>
        <taxon>Ovalentaria</taxon>
        <taxon>Atherinomorphae</taxon>
        <taxon>Cyprinodontiformes</taxon>
        <taxon>Goodeidae</taxon>
        <taxon>Xenoophorus</taxon>
    </lineage>
</organism>
<proteinExistence type="predicted"/>
<sequence length="67" mass="7310">NFTPLGSQPLPTPSASEDSIPQPLSTNTILSLSTLQMKSELRKIKVRKATGPVGISSWLLRYCIVQL</sequence>
<evidence type="ECO:0000256" key="1">
    <source>
        <dbReference type="SAM" id="MobiDB-lite"/>
    </source>
</evidence>
<dbReference type="EMBL" id="JAHRIN010025374">
    <property type="protein sequence ID" value="MEQ2199623.1"/>
    <property type="molecule type" value="Genomic_DNA"/>
</dbReference>
<comment type="caution">
    <text evidence="2">The sequence shown here is derived from an EMBL/GenBank/DDBJ whole genome shotgun (WGS) entry which is preliminary data.</text>
</comment>
<gene>
    <name evidence="2" type="ORF">XENOCAPTIV_006046</name>
</gene>
<accession>A0ABV0QUV8</accession>
<evidence type="ECO:0000313" key="3">
    <source>
        <dbReference type="Proteomes" id="UP001434883"/>
    </source>
</evidence>
<reference evidence="2 3" key="1">
    <citation type="submission" date="2021-06" db="EMBL/GenBank/DDBJ databases">
        <authorList>
            <person name="Palmer J.M."/>
        </authorList>
    </citation>
    <scope>NUCLEOTIDE SEQUENCE [LARGE SCALE GENOMIC DNA]</scope>
    <source>
        <strain evidence="2 3">XC_2019</strain>
        <tissue evidence="2">Muscle</tissue>
    </source>
</reference>